<dbReference type="Pfam" id="PF13558">
    <property type="entry name" value="SbcC_Walker_B"/>
    <property type="match status" value="1"/>
</dbReference>
<reference evidence="17 18" key="1">
    <citation type="submission" date="2018-09" db="EMBL/GenBank/DDBJ databases">
        <authorList>
            <person name="Wang F."/>
        </authorList>
    </citation>
    <scope>NUCLEOTIDE SEQUENCE [LARGE SCALE GENOMIC DNA]</scope>
    <source>
        <strain evidence="17 18">PLHSC7-2</strain>
    </source>
</reference>
<dbReference type="Gene3D" id="3.40.50.300">
    <property type="entry name" value="P-loop containing nucleotide triphosphate hydrolases"/>
    <property type="match status" value="2"/>
</dbReference>
<evidence type="ECO:0000256" key="7">
    <source>
        <dbReference type="ARBA" id="ARBA00022759"/>
    </source>
</evidence>
<keyword evidence="5" id="KW-0540">Nuclease</keyword>
<evidence type="ECO:0000256" key="3">
    <source>
        <dbReference type="ARBA" id="ARBA00013368"/>
    </source>
</evidence>
<comment type="function">
    <text evidence="13">SbcCD cleaves DNA hairpin structures. These structures can inhibit DNA replication and are intermediates in certain DNA recombination reactions. The complex acts as a 3'-&gt;5' double strand exonuclease that can open hairpins. It also has a 5' single-strand endonuclease activity.</text>
</comment>
<keyword evidence="10" id="KW-0067">ATP-binding</keyword>
<evidence type="ECO:0000256" key="4">
    <source>
        <dbReference type="ARBA" id="ARBA00022705"/>
    </source>
</evidence>
<evidence type="ECO:0000256" key="5">
    <source>
        <dbReference type="ARBA" id="ARBA00022722"/>
    </source>
</evidence>
<dbReference type="PANTHER" id="PTHR32114">
    <property type="entry name" value="ABC TRANSPORTER ABCH.3"/>
    <property type="match status" value="1"/>
</dbReference>
<organism evidence="17 18">
    <name type="scientific">Motilimonas pumila</name>
    <dbReference type="NCBI Taxonomy" id="2303987"/>
    <lineage>
        <taxon>Bacteria</taxon>
        <taxon>Pseudomonadati</taxon>
        <taxon>Pseudomonadota</taxon>
        <taxon>Gammaproteobacteria</taxon>
        <taxon>Alteromonadales</taxon>
        <taxon>Alteromonadales genera incertae sedis</taxon>
        <taxon>Motilimonas</taxon>
    </lineage>
</organism>
<evidence type="ECO:0000256" key="1">
    <source>
        <dbReference type="ARBA" id="ARBA00006930"/>
    </source>
</evidence>
<keyword evidence="8" id="KW-0378">Hydrolase</keyword>
<dbReference type="GO" id="GO:0006310">
    <property type="term" value="P:DNA recombination"/>
    <property type="evidence" value="ECO:0007669"/>
    <property type="project" value="UniProtKB-KW"/>
</dbReference>
<evidence type="ECO:0000256" key="2">
    <source>
        <dbReference type="ARBA" id="ARBA00011322"/>
    </source>
</evidence>
<evidence type="ECO:0000256" key="12">
    <source>
        <dbReference type="ARBA" id="ARBA00023172"/>
    </source>
</evidence>
<evidence type="ECO:0000313" key="17">
    <source>
        <dbReference type="EMBL" id="RJG51348.1"/>
    </source>
</evidence>
<accession>A0A418YK42</accession>
<gene>
    <name evidence="17" type="ORF">D1Z90_01030</name>
</gene>
<keyword evidence="18" id="KW-1185">Reference proteome</keyword>
<dbReference type="Proteomes" id="UP000283255">
    <property type="component" value="Unassembled WGS sequence"/>
</dbReference>
<dbReference type="GO" id="GO:0005524">
    <property type="term" value="F:ATP binding"/>
    <property type="evidence" value="ECO:0007669"/>
    <property type="project" value="UniProtKB-KW"/>
</dbReference>
<dbReference type="FunFam" id="3.40.50.300:FF:001446">
    <property type="entry name" value="DsDNA exonuclease SbcC"/>
    <property type="match status" value="1"/>
</dbReference>
<dbReference type="AlphaFoldDB" id="A0A418YK42"/>
<dbReference type="PANTHER" id="PTHR32114:SF2">
    <property type="entry name" value="ABC TRANSPORTER ABCH.3"/>
    <property type="match status" value="1"/>
</dbReference>
<comment type="subunit">
    <text evidence="2">Heterodimer of SbcC and SbcD.</text>
</comment>
<dbReference type="RefSeq" id="WP_119908895.1">
    <property type="nucleotide sequence ID" value="NZ_QZCH01000001.1"/>
</dbReference>
<dbReference type="InterPro" id="IPR038729">
    <property type="entry name" value="Rad50/SbcC_AAA"/>
</dbReference>
<evidence type="ECO:0000313" key="18">
    <source>
        <dbReference type="Proteomes" id="UP000283255"/>
    </source>
</evidence>
<dbReference type="GO" id="GO:0006302">
    <property type="term" value="P:double-strand break repair"/>
    <property type="evidence" value="ECO:0007669"/>
    <property type="project" value="InterPro"/>
</dbReference>
<sequence>MRPITLTMTAFGPFAGTEQIDFSALGENPLFLLNGPTGAGKTSILDAMCFAMYGKSTGDERESGHMRSDLASADTLTEVEFLFELATKRYRIRRVPEQQRVKKSGDGTTTQKPEAQLYRLLEDGSEQLIVAAKVSQATQEIEALTGLDADQFRQVMVLPQGKFRQLLMADSKQREKIFSQLFQTHSYRLIEEKLKSQASEIKQQVDALKQQQLGVEKTLQLAPEQALAEVVEQAKHDMQQRQQTKEQQEQALQQATKALEGGKILAQDFTELGKKLTQQQALQAQQGAMQQLQERLSLLEVAIKVKPELEVWQLKQKELAELQEAQTQWQAKLAQLQTLLNKAQAQLEQVPTWQQVLDQDKAKLQQINTYQPLIVQWQSLSQQIADSQQQAELAKKAVVETETRLEKCLEQRMKNQAQAVQLNEYGQQQLPLQQKVTALSQQLEHFSMWQQGLQTYQQLAQTLSQAKADGKALKQQADQSYQRWQLGKMEWHQNQAAILAQSLQADLACPVCGSVEHPEPAQLKANAITEAALNELEKNAKMAQEALHEARSQYKVLQQQCQQQATQNQGFKDKCGDAVNSSLEVLQQAFAKAEDELQQARSAHQSAQQLAQTLAASQQQEAELRQNLKSQQQAQQTSLHAHTSAMAKQSQMSEQLPENYRSEQTLLSQQARLNQGITERQEQITRAQQAAEQARQVHTRYTAQLETHQGQLKSVQQQAELSQAALEQSIASNQLESIKQLQSLLAKDNDVESIKAELTNFDSHWQQLTAQLSQLQDKLSGQSSPDIEALTQQVASFSTLKQQADNAWQQACSDLQQLSQAQQQLQDLTKQQNELEAQYQVIGTLADVANGKTGNKISLQRFVLSVLLDDVLLAATQRLHLMSKGRYRLLRKDDKAKGNKASGLELEVEDAYTGKMRSVATLSGGESFMAALSMALGLSDVVQAYAGGIKLDTLFIDEGFGSLDSESLELAIRTLVDLQSSGKMIGVISHVTEMKEQISTRISINKTMEGSHIALIKG</sequence>
<dbReference type="SUPFAM" id="SSF52540">
    <property type="entry name" value="P-loop containing nucleoside triphosphate hydrolases"/>
    <property type="match status" value="3"/>
</dbReference>
<dbReference type="EMBL" id="QZCH01000001">
    <property type="protein sequence ID" value="RJG51348.1"/>
    <property type="molecule type" value="Genomic_DNA"/>
</dbReference>
<feature type="coiled-coil region" evidence="14">
    <location>
        <begin position="191"/>
        <end position="258"/>
    </location>
</feature>
<keyword evidence="9" id="KW-0269">Exonuclease</keyword>
<evidence type="ECO:0000259" key="16">
    <source>
        <dbReference type="Pfam" id="PF13476"/>
    </source>
</evidence>
<dbReference type="GO" id="GO:0016887">
    <property type="term" value="F:ATP hydrolysis activity"/>
    <property type="evidence" value="ECO:0007669"/>
    <property type="project" value="InterPro"/>
</dbReference>
<evidence type="ECO:0000256" key="9">
    <source>
        <dbReference type="ARBA" id="ARBA00022839"/>
    </source>
</evidence>
<keyword evidence="11 14" id="KW-0175">Coiled coil</keyword>
<keyword evidence="6" id="KW-0547">Nucleotide-binding</keyword>
<feature type="coiled-coil region" evidence="14">
    <location>
        <begin position="282"/>
        <end position="346"/>
    </location>
</feature>
<keyword evidence="7" id="KW-0255">Endonuclease</keyword>
<name>A0A418YK42_9GAMM</name>
<dbReference type="GO" id="GO:0004527">
    <property type="term" value="F:exonuclease activity"/>
    <property type="evidence" value="ECO:0007669"/>
    <property type="project" value="UniProtKB-KW"/>
</dbReference>
<dbReference type="GO" id="GO:0004519">
    <property type="term" value="F:endonuclease activity"/>
    <property type="evidence" value="ECO:0007669"/>
    <property type="project" value="UniProtKB-KW"/>
</dbReference>
<evidence type="ECO:0000256" key="13">
    <source>
        <dbReference type="ARBA" id="ARBA00055999"/>
    </source>
</evidence>
<dbReference type="Pfam" id="PF13476">
    <property type="entry name" value="AAA_23"/>
    <property type="match status" value="1"/>
</dbReference>
<comment type="similarity">
    <text evidence="1">Belongs to the SMC family. SbcC subfamily.</text>
</comment>
<feature type="region of interest" description="Disordered" evidence="15">
    <location>
        <begin position="625"/>
        <end position="660"/>
    </location>
</feature>
<keyword evidence="12" id="KW-0233">DNA recombination</keyword>
<dbReference type="OrthoDB" id="9795626at2"/>
<evidence type="ECO:0000256" key="11">
    <source>
        <dbReference type="ARBA" id="ARBA00023054"/>
    </source>
</evidence>
<dbReference type="InterPro" id="IPR027417">
    <property type="entry name" value="P-loop_NTPase"/>
</dbReference>
<feature type="coiled-coil region" evidence="14">
    <location>
        <begin position="384"/>
        <end position="411"/>
    </location>
</feature>
<reference evidence="17 18" key="2">
    <citation type="submission" date="2019-01" db="EMBL/GenBank/DDBJ databases">
        <title>Motilimonas pumilus sp. nov., isolated from the gut of sea cucumber (Apostichopus japonicus).</title>
        <authorList>
            <person name="Wang F.-Q."/>
            <person name="Ren L.-H."/>
            <person name="Lin Y.-W."/>
            <person name="Sun G.-H."/>
            <person name="Du Z.-J."/>
            <person name="Zhao J.-X."/>
            <person name="Liu X.-J."/>
            <person name="Liu L.-J."/>
        </authorList>
    </citation>
    <scope>NUCLEOTIDE SEQUENCE [LARGE SCALE GENOMIC DNA]</scope>
    <source>
        <strain evidence="17 18">PLHSC7-2</strain>
    </source>
</reference>
<evidence type="ECO:0000256" key="15">
    <source>
        <dbReference type="SAM" id="MobiDB-lite"/>
    </source>
</evidence>
<feature type="compositionally biased region" description="Polar residues" evidence="15">
    <location>
        <begin position="627"/>
        <end position="660"/>
    </location>
</feature>
<keyword evidence="4" id="KW-0235">DNA replication</keyword>
<feature type="domain" description="Rad50/SbcC-type AAA" evidence="16">
    <location>
        <begin position="6"/>
        <end position="219"/>
    </location>
</feature>
<proteinExistence type="inferred from homology"/>
<evidence type="ECO:0000256" key="10">
    <source>
        <dbReference type="ARBA" id="ARBA00022840"/>
    </source>
</evidence>
<evidence type="ECO:0000256" key="6">
    <source>
        <dbReference type="ARBA" id="ARBA00022741"/>
    </source>
</evidence>
<evidence type="ECO:0000256" key="8">
    <source>
        <dbReference type="ARBA" id="ARBA00022801"/>
    </source>
</evidence>
<protein>
    <recommendedName>
        <fullName evidence="3">Nuclease SbcCD subunit C</fullName>
    </recommendedName>
</protein>
<dbReference type="GO" id="GO:0006260">
    <property type="term" value="P:DNA replication"/>
    <property type="evidence" value="ECO:0007669"/>
    <property type="project" value="UniProtKB-KW"/>
</dbReference>
<comment type="caution">
    <text evidence="17">The sequence shown here is derived from an EMBL/GenBank/DDBJ whole genome shotgun (WGS) entry which is preliminary data.</text>
</comment>
<evidence type="ECO:0000256" key="14">
    <source>
        <dbReference type="SAM" id="Coils"/>
    </source>
</evidence>